<evidence type="ECO:0000313" key="1">
    <source>
        <dbReference type="EMBL" id="GER25058.1"/>
    </source>
</evidence>
<keyword evidence="2" id="KW-1185">Reference proteome</keyword>
<reference evidence="2" key="1">
    <citation type="journal article" date="2019" name="Curr. Biol.">
        <title>Genome Sequence of Striga asiatica Provides Insight into the Evolution of Plant Parasitism.</title>
        <authorList>
            <person name="Yoshida S."/>
            <person name="Kim S."/>
            <person name="Wafula E.K."/>
            <person name="Tanskanen J."/>
            <person name="Kim Y.M."/>
            <person name="Honaas L."/>
            <person name="Yang Z."/>
            <person name="Spallek T."/>
            <person name="Conn C.E."/>
            <person name="Ichihashi Y."/>
            <person name="Cheong K."/>
            <person name="Cui S."/>
            <person name="Der J.P."/>
            <person name="Gundlach H."/>
            <person name="Jiao Y."/>
            <person name="Hori C."/>
            <person name="Ishida J.K."/>
            <person name="Kasahara H."/>
            <person name="Kiba T."/>
            <person name="Kim M.S."/>
            <person name="Koo N."/>
            <person name="Laohavisit A."/>
            <person name="Lee Y.H."/>
            <person name="Lumba S."/>
            <person name="McCourt P."/>
            <person name="Mortimer J.C."/>
            <person name="Mutuku J.M."/>
            <person name="Nomura T."/>
            <person name="Sasaki-Sekimoto Y."/>
            <person name="Seto Y."/>
            <person name="Wang Y."/>
            <person name="Wakatake T."/>
            <person name="Sakakibara H."/>
            <person name="Demura T."/>
            <person name="Yamaguchi S."/>
            <person name="Yoneyama K."/>
            <person name="Manabe R.I."/>
            <person name="Nelson D.C."/>
            <person name="Schulman A.H."/>
            <person name="Timko M.P."/>
            <person name="dePamphilis C.W."/>
            <person name="Choi D."/>
            <person name="Shirasu K."/>
        </authorList>
    </citation>
    <scope>NUCLEOTIDE SEQUENCE [LARGE SCALE GENOMIC DNA]</scope>
    <source>
        <strain evidence="2">cv. UVA1</strain>
    </source>
</reference>
<dbReference type="Proteomes" id="UP000325081">
    <property type="component" value="Unassembled WGS sequence"/>
</dbReference>
<proteinExistence type="predicted"/>
<organism evidence="1 2">
    <name type="scientific">Striga asiatica</name>
    <name type="common">Asiatic witchweed</name>
    <name type="synonym">Buchnera asiatica</name>
    <dbReference type="NCBI Taxonomy" id="4170"/>
    <lineage>
        <taxon>Eukaryota</taxon>
        <taxon>Viridiplantae</taxon>
        <taxon>Streptophyta</taxon>
        <taxon>Embryophyta</taxon>
        <taxon>Tracheophyta</taxon>
        <taxon>Spermatophyta</taxon>
        <taxon>Magnoliopsida</taxon>
        <taxon>eudicotyledons</taxon>
        <taxon>Gunneridae</taxon>
        <taxon>Pentapetalae</taxon>
        <taxon>asterids</taxon>
        <taxon>lamiids</taxon>
        <taxon>Lamiales</taxon>
        <taxon>Orobanchaceae</taxon>
        <taxon>Buchnereae</taxon>
        <taxon>Striga</taxon>
    </lineage>
</organism>
<name>A0A5A7NXQ2_STRAF</name>
<protein>
    <submittedName>
        <fullName evidence="1">4-N-acetylgalactosaminyltransferase 3</fullName>
    </submittedName>
</protein>
<accession>A0A5A7NXQ2</accession>
<comment type="caution">
    <text evidence="1">The sequence shown here is derived from an EMBL/GenBank/DDBJ whole genome shotgun (WGS) entry which is preliminary data.</text>
</comment>
<evidence type="ECO:0000313" key="2">
    <source>
        <dbReference type="Proteomes" id="UP000325081"/>
    </source>
</evidence>
<gene>
    <name evidence="1" type="ORF">STAS_00626</name>
</gene>
<dbReference type="AlphaFoldDB" id="A0A5A7NXQ2"/>
<keyword evidence="1" id="KW-0808">Transferase</keyword>
<sequence length="123" mass="13904">MLQGLDSRATNLANGVTLDSFERKLVLRADIFKPTSPNEVLDFVFNLHLFVPCGPIRAIRLHTFFSVCLSEGKIGMGQRLVVPANQGSDQIELDTCQNEDEKLRACQRQIICFEECVVDRHRV</sequence>
<dbReference type="GO" id="GO:0016740">
    <property type="term" value="F:transferase activity"/>
    <property type="evidence" value="ECO:0007669"/>
    <property type="project" value="UniProtKB-KW"/>
</dbReference>
<dbReference type="EMBL" id="BKCP01000001">
    <property type="protein sequence ID" value="GER25058.1"/>
    <property type="molecule type" value="Genomic_DNA"/>
</dbReference>